<keyword evidence="2" id="KW-1185">Reference proteome</keyword>
<gene>
    <name evidence="1" type="primary">jg10366</name>
    <name evidence="1" type="ORF">PAEG_LOCUS26509</name>
</gene>
<reference evidence="1" key="1">
    <citation type="submission" date="2022-03" db="EMBL/GenBank/DDBJ databases">
        <authorList>
            <person name="Lindestad O."/>
        </authorList>
    </citation>
    <scope>NUCLEOTIDE SEQUENCE</scope>
</reference>
<evidence type="ECO:0000313" key="1">
    <source>
        <dbReference type="EMBL" id="CAH2268057.1"/>
    </source>
</evidence>
<evidence type="ECO:0000313" key="2">
    <source>
        <dbReference type="Proteomes" id="UP000838756"/>
    </source>
</evidence>
<proteinExistence type="predicted"/>
<name>A0A8S4SL45_9NEOP</name>
<dbReference type="OrthoDB" id="407509at2759"/>
<protein>
    <submittedName>
        <fullName evidence="1">Jg10366 protein</fullName>
    </submittedName>
</protein>
<accession>A0A8S4SL45</accession>
<organism evidence="1 2">
    <name type="scientific">Pararge aegeria aegeria</name>
    <dbReference type="NCBI Taxonomy" id="348720"/>
    <lineage>
        <taxon>Eukaryota</taxon>
        <taxon>Metazoa</taxon>
        <taxon>Ecdysozoa</taxon>
        <taxon>Arthropoda</taxon>
        <taxon>Hexapoda</taxon>
        <taxon>Insecta</taxon>
        <taxon>Pterygota</taxon>
        <taxon>Neoptera</taxon>
        <taxon>Endopterygota</taxon>
        <taxon>Lepidoptera</taxon>
        <taxon>Glossata</taxon>
        <taxon>Ditrysia</taxon>
        <taxon>Papilionoidea</taxon>
        <taxon>Nymphalidae</taxon>
        <taxon>Satyrinae</taxon>
        <taxon>Satyrini</taxon>
        <taxon>Parargina</taxon>
        <taxon>Pararge</taxon>
    </lineage>
</organism>
<comment type="caution">
    <text evidence="1">The sequence shown here is derived from an EMBL/GenBank/DDBJ whole genome shotgun (WGS) entry which is preliminary data.</text>
</comment>
<sequence length="88" mass="9722">MALKVVANYAPNRKAQGHSVGDGAMLGVSLRNQIRNDEIRRRTRITHIAQTVAKLKWQWVGTCSPMDVGVPKCWNGDITLINAVLVDP</sequence>
<dbReference type="Proteomes" id="UP000838756">
    <property type="component" value="Unassembled WGS sequence"/>
</dbReference>
<dbReference type="AlphaFoldDB" id="A0A8S4SL45"/>
<dbReference type="EMBL" id="CAKXAJ010026414">
    <property type="protein sequence ID" value="CAH2268057.1"/>
    <property type="molecule type" value="Genomic_DNA"/>
</dbReference>